<accession>S8DAR8</accession>
<reference evidence="7 8" key="1">
    <citation type="journal article" date="2013" name="BMC Genomics">
        <title>The miniature genome of a carnivorous plant Genlisea aurea contains a low number of genes and short non-coding sequences.</title>
        <authorList>
            <person name="Leushkin E.V."/>
            <person name="Sutormin R.A."/>
            <person name="Nabieva E.R."/>
            <person name="Penin A.A."/>
            <person name="Kondrashov A.S."/>
            <person name="Logacheva M.D."/>
        </authorList>
    </citation>
    <scope>NUCLEOTIDE SEQUENCE [LARGE SCALE GENOMIC DNA]</scope>
</reference>
<evidence type="ECO:0000313" key="8">
    <source>
        <dbReference type="Proteomes" id="UP000015453"/>
    </source>
</evidence>
<evidence type="ECO:0000256" key="1">
    <source>
        <dbReference type="ARBA" id="ARBA00007277"/>
    </source>
</evidence>
<keyword evidence="4" id="KW-0378">Hydrolase</keyword>
<dbReference type="PANTHER" id="PTHR22958:SF1">
    <property type="entry name" value="GLYCEROPHOSPHOCHOLINE PHOSPHODIESTERASE GPCPD1"/>
    <property type="match status" value="1"/>
</dbReference>
<dbReference type="FunFam" id="3.20.20.190:FF:000034">
    <property type="entry name" value="Glycerophosphodiester phosphodiesterase GDPD2"/>
    <property type="match status" value="1"/>
</dbReference>
<evidence type="ECO:0000256" key="4">
    <source>
        <dbReference type="ARBA" id="ARBA00022801"/>
    </source>
</evidence>
<dbReference type="EMBL" id="AUSU01008068">
    <property type="protein sequence ID" value="EPS59793.1"/>
    <property type="molecule type" value="Genomic_DNA"/>
</dbReference>
<proteinExistence type="inferred from homology"/>
<evidence type="ECO:0000256" key="3">
    <source>
        <dbReference type="ARBA" id="ARBA00022798"/>
    </source>
</evidence>
<dbReference type="AlphaFoldDB" id="S8DAR8"/>
<dbReference type="Pfam" id="PF03009">
    <property type="entry name" value="GDPD"/>
    <property type="match status" value="1"/>
</dbReference>
<comment type="catalytic activity">
    <reaction evidence="5">
        <text>a sn-glycero-3-phosphodiester + H2O = an alcohol + sn-glycerol 3-phosphate + H(+)</text>
        <dbReference type="Rhea" id="RHEA:12969"/>
        <dbReference type="ChEBI" id="CHEBI:15377"/>
        <dbReference type="ChEBI" id="CHEBI:15378"/>
        <dbReference type="ChEBI" id="CHEBI:30879"/>
        <dbReference type="ChEBI" id="CHEBI:57597"/>
        <dbReference type="ChEBI" id="CHEBI:83408"/>
        <dbReference type="EC" id="3.1.4.46"/>
    </reaction>
</comment>
<evidence type="ECO:0000256" key="2">
    <source>
        <dbReference type="ARBA" id="ARBA00012247"/>
    </source>
</evidence>
<comment type="similarity">
    <text evidence="1">Belongs to the glycerophosphoryl diester phosphodiesterase family.</text>
</comment>
<dbReference type="EC" id="3.1.4.46" evidence="2"/>
<dbReference type="GO" id="GO:0008889">
    <property type="term" value="F:glycerophosphodiester phosphodiesterase activity"/>
    <property type="evidence" value="ECO:0007669"/>
    <property type="project" value="UniProtKB-EC"/>
</dbReference>
<gene>
    <name evidence="7" type="ORF">M569_15012</name>
</gene>
<dbReference type="Proteomes" id="UP000015453">
    <property type="component" value="Unassembled WGS sequence"/>
</dbReference>
<evidence type="ECO:0000313" key="7">
    <source>
        <dbReference type="EMBL" id="EPS59793.1"/>
    </source>
</evidence>
<dbReference type="Gene3D" id="3.20.20.190">
    <property type="entry name" value="Phosphatidylinositol (PI) phosphodiesterase"/>
    <property type="match status" value="1"/>
</dbReference>
<dbReference type="InterPro" id="IPR051578">
    <property type="entry name" value="GDPD"/>
</dbReference>
<dbReference type="GO" id="GO:0046475">
    <property type="term" value="P:glycerophospholipid catabolic process"/>
    <property type="evidence" value="ECO:0007669"/>
    <property type="project" value="TreeGrafter"/>
</dbReference>
<sequence>MALKSVLVSDVPNLDASFYSPSFTGGMEIRLKEPKFLVIGHRGRGMNVLHSSDLKFKTVKENTILSFNSAGAFGVDFVEFDVQVTSDGCPIIFHDNFIYSRDDNGTIHEKRVTELSLPEFLGYGPGREQHPDGKKLLRKTKDGKIVDWCVETDDCACTLEEAFDKVKPSVGFNIELKLDDHIIYPQHILIDVMGAILKVVSDHSNGRPIIFSTFHPDAALLIKKLQASYPVFFLTNGGNETYQDERRNSLEAAVKLCVEGGLQGIVSEVSAVIKNPGQIKEIKELGLSLLTYGKLNDVGEVVYVQYLLGVDGVIVDLVEEITGVVKRMVKGEEEDEEEGVGKRPKFSDSELAFLLNLVSKLI</sequence>
<dbReference type="PANTHER" id="PTHR22958">
    <property type="entry name" value="GLYCEROPHOSPHORYL DIESTER PHOSPHODIESTERASE"/>
    <property type="match status" value="1"/>
</dbReference>
<dbReference type="PROSITE" id="PS51704">
    <property type="entry name" value="GP_PDE"/>
    <property type="match status" value="1"/>
</dbReference>
<keyword evidence="8" id="KW-1185">Reference proteome</keyword>
<evidence type="ECO:0000259" key="6">
    <source>
        <dbReference type="PROSITE" id="PS51704"/>
    </source>
</evidence>
<feature type="domain" description="GP-PDE" evidence="6">
    <location>
        <begin position="36"/>
        <end position="325"/>
    </location>
</feature>
<dbReference type="InterPro" id="IPR030395">
    <property type="entry name" value="GP_PDE_dom"/>
</dbReference>
<protein>
    <recommendedName>
        <fullName evidence="2">glycerophosphodiester phosphodiesterase</fullName>
        <ecNumber evidence="2">3.1.4.46</ecNumber>
    </recommendedName>
</protein>
<dbReference type="InterPro" id="IPR017946">
    <property type="entry name" value="PLC-like_Pdiesterase_TIM-brl"/>
</dbReference>
<dbReference type="OrthoDB" id="1058301at2759"/>
<evidence type="ECO:0000256" key="5">
    <source>
        <dbReference type="ARBA" id="ARBA00047512"/>
    </source>
</evidence>
<dbReference type="GO" id="GO:0006071">
    <property type="term" value="P:glycerol metabolic process"/>
    <property type="evidence" value="ECO:0007669"/>
    <property type="project" value="UniProtKB-KW"/>
</dbReference>
<organism evidence="7 8">
    <name type="scientific">Genlisea aurea</name>
    <dbReference type="NCBI Taxonomy" id="192259"/>
    <lineage>
        <taxon>Eukaryota</taxon>
        <taxon>Viridiplantae</taxon>
        <taxon>Streptophyta</taxon>
        <taxon>Embryophyta</taxon>
        <taxon>Tracheophyta</taxon>
        <taxon>Spermatophyta</taxon>
        <taxon>Magnoliopsida</taxon>
        <taxon>eudicotyledons</taxon>
        <taxon>Gunneridae</taxon>
        <taxon>Pentapetalae</taxon>
        <taxon>asterids</taxon>
        <taxon>lamiids</taxon>
        <taxon>Lamiales</taxon>
        <taxon>Lentibulariaceae</taxon>
        <taxon>Genlisea</taxon>
    </lineage>
</organism>
<keyword evidence="3" id="KW-0319">Glycerol metabolism</keyword>
<dbReference type="SUPFAM" id="SSF51695">
    <property type="entry name" value="PLC-like phosphodiesterases"/>
    <property type="match status" value="1"/>
</dbReference>
<name>S8DAR8_9LAMI</name>
<comment type="caution">
    <text evidence="7">The sequence shown here is derived from an EMBL/GenBank/DDBJ whole genome shotgun (WGS) entry which is preliminary data.</text>
</comment>
<feature type="non-terminal residue" evidence="7">
    <location>
        <position position="362"/>
    </location>
</feature>